<evidence type="ECO:0000313" key="3">
    <source>
        <dbReference type="Proteomes" id="UP000059188"/>
    </source>
</evidence>
<evidence type="ECO:0000313" key="2">
    <source>
        <dbReference type="EMBL" id="CEL60370.1"/>
    </source>
</evidence>
<dbReference type="OrthoDB" id="3239619at2759"/>
<feature type="region of interest" description="Disordered" evidence="1">
    <location>
        <begin position="89"/>
        <end position="121"/>
    </location>
</feature>
<sequence length="281" mass="30871">MAAIASSRALGRPSGETYSEKAVYIGSHENNNPEILDSSLSAPQPKPSAHHTSSNRNLLNKASRCLLKLISVVQTMGCKSASNRAPQGIRPTYFSEYSPTPTIREKTPTIQPSNQRNDSFVSEKPVRSWLIAHTGEDARVDSSKIHVDKPTRSTNTVYEPSVLFSDETLQFADAFFPPMAPIEIWGPPTAMDDGIEVPSSSWRRRHTCIRPGHVVQVPSATNKGATYLLSCQTELGAKREIDLVGGNNRSRKLFMAQVGGDAEQPMKYSKAFIMREPGSEL</sequence>
<dbReference type="EMBL" id="LN679145">
    <property type="protein sequence ID" value="CEL60370.1"/>
    <property type="molecule type" value="Genomic_DNA"/>
</dbReference>
<gene>
    <name evidence="2" type="ORF">RSOLAG1IB_09588</name>
</gene>
<organism evidence="2 3">
    <name type="scientific">Thanatephorus cucumeris (strain AG1-IB / isolate 7/3/14)</name>
    <name type="common">Lettuce bottom rot fungus</name>
    <name type="synonym">Rhizoctonia solani</name>
    <dbReference type="NCBI Taxonomy" id="1108050"/>
    <lineage>
        <taxon>Eukaryota</taxon>
        <taxon>Fungi</taxon>
        <taxon>Dikarya</taxon>
        <taxon>Basidiomycota</taxon>
        <taxon>Agaricomycotina</taxon>
        <taxon>Agaricomycetes</taxon>
        <taxon>Cantharellales</taxon>
        <taxon>Ceratobasidiaceae</taxon>
        <taxon>Rhizoctonia</taxon>
        <taxon>Rhizoctonia solani AG-1</taxon>
    </lineage>
</organism>
<protein>
    <submittedName>
        <fullName evidence="2">Uncharacterized protein</fullName>
    </submittedName>
</protein>
<dbReference type="Proteomes" id="UP000059188">
    <property type="component" value="Unassembled WGS sequence"/>
</dbReference>
<accession>A0A0B7FRQ5</accession>
<name>A0A0B7FRQ5_THACB</name>
<reference evidence="2 3" key="1">
    <citation type="submission" date="2014-11" db="EMBL/GenBank/DDBJ databases">
        <authorList>
            <person name="Wibberg Daniel"/>
        </authorList>
    </citation>
    <scope>NUCLEOTIDE SEQUENCE [LARGE SCALE GENOMIC DNA]</scope>
    <source>
        <strain evidence="2">Rhizoctonia solani AG1-IB 7/3/14</strain>
    </source>
</reference>
<feature type="compositionally biased region" description="Polar residues" evidence="1">
    <location>
        <begin position="108"/>
        <end position="120"/>
    </location>
</feature>
<keyword evidence="3" id="KW-1185">Reference proteome</keyword>
<evidence type="ECO:0000256" key="1">
    <source>
        <dbReference type="SAM" id="MobiDB-lite"/>
    </source>
</evidence>
<proteinExistence type="predicted"/>
<dbReference type="AlphaFoldDB" id="A0A0B7FRQ5"/>
<feature type="region of interest" description="Disordered" evidence="1">
    <location>
        <begin position="34"/>
        <end position="56"/>
    </location>
</feature>